<dbReference type="InterPro" id="IPR044666">
    <property type="entry name" value="Cyclophilin_A-like"/>
</dbReference>
<proteinExistence type="predicted"/>
<dbReference type="PANTHER" id="PTHR45625">
    <property type="entry name" value="PEPTIDYL-PROLYL CIS-TRANS ISOMERASE-RELATED"/>
    <property type="match status" value="1"/>
</dbReference>
<dbReference type="RefSeq" id="XP_028866987.1">
    <property type="nucleotide sequence ID" value="XM_029011154.1"/>
</dbReference>
<keyword evidence="6" id="KW-0413">Isomerase</keyword>
<name>A0A2H6KCP3_9APIC</name>
<dbReference type="Proteomes" id="UP000236319">
    <property type="component" value="Unassembled WGS sequence"/>
</dbReference>
<accession>A0A2H6KCP3</accession>
<dbReference type="SUPFAM" id="SSF50891">
    <property type="entry name" value="Cyclophilin-like"/>
    <property type="match status" value="1"/>
</dbReference>
<keyword evidence="7" id="KW-1185">Reference proteome</keyword>
<evidence type="ECO:0000259" key="4">
    <source>
        <dbReference type="PROSITE" id="PS50053"/>
    </source>
</evidence>
<dbReference type="InterPro" id="IPR029000">
    <property type="entry name" value="Cyclophilin-like_dom_sf"/>
</dbReference>
<dbReference type="GO" id="GO:0006457">
    <property type="term" value="P:protein folding"/>
    <property type="evidence" value="ECO:0007669"/>
    <property type="project" value="InterPro"/>
</dbReference>
<feature type="region of interest" description="Disordered" evidence="3">
    <location>
        <begin position="255"/>
        <end position="291"/>
    </location>
</feature>
<dbReference type="GeneID" id="39874514"/>
<dbReference type="AlphaFoldDB" id="A0A2H6KCP3"/>
<dbReference type="Gene3D" id="3.10.20.90">
    <property type="entry name" value="Phosphatidylinositol 3-kinase Catalytic Subunit, Chain A, domain 1"/>
    <property type="match status" value="1"/>
</dbReference>
<protein>
    <submittedName>
        <fullName evidence="6">Peptidyl-prolyl cis-trans isomerase</fullName>
    </submittedName>
</protein>
<dbReference type="EMBL" id="BDSA01000002">
    <property type="protein sequence ID" value="GBE60744.1"/>
    <property type="molecule type" value="Genomic_DNA"/>
</dbReference>
<evidence type="ECO:0000313" key="6">
    <source>
        <dbReference type="EMBL" id="GBE60744.1"/>
    </source>
</evidence>
<evidence type="ECO:0000256" key="2">
    <source>
        <dbReference type="ARBA" id="ARBA00023242"/>
    </source>
</evidence>
<feature type="domain" description="PPIase cyclophilin-type" evidence="5">
    <location>
        <begin position="22"/>
        <end position="168"/>
    </location>
</feature>
<dbReference type="PANTHER" id="PTHR45625:SF6">
    <property type="entry name" value="SPLICEOSOME-ASSOCIATED PROTEIN CWC27 HOMOLOG"/>
    <property type="match status" value="1"/>
</dbReference>
<evidence type="ECO:0000259" key="5">
    <source>
        <dbReference type="PROSITE" id="PS50072"/>
    </source>
</evidence>
<dbReference type="CDD" id="cd01925">
    <property type="entry name" value="cyclophilin_CeCYP16-like"/>
    <property type="match status" value="1"/>
</dbReference>
<evidence type="ECO:0000256" key="1">
    <source>
        <dbReference type="ARBA" id="ARBA00004123"/>
    </source>
</evidence>
<keyword evidence="2" id="KW-0539">Nucleus</keyword>
<evidence type="ECO:0000256" key="3">
    <source>
        <dbReference type="SAM" id="MobiDB-lite"/>
    </source>
</evidence>
<dbReference type="InterPro" id="IPR020892">
    <property type="entry name" value="Cyclophilin-type_PPIase_CS"/>
</dbReference>
<dbReference type="PROSITE" id="PS50053">
    <property type="entry name" value="UBIQUITIN_2"/>
    <property type="match status" value="1"/>
</dbReference>
<dbReference type="GO" id="GO:0071013">
    <property type="term" value="C:catalytic step 2 spliceosome"/>
    <property type="evidence" value="ECO:0007669"/>
    <property type="project" value="TreeGrafter"/>
</dbReference>
<comment type="subcellular location">
    <subcellularLocation>
        <location evidence="1">Nucleus</location>
    </subcellularLocation>
</comment>
<comment type="caution">
    <text evidence="6">The sequence shown here is derived from an EMBL/GenBank/DDBJ whole genome shotgun (WGS) entry which is preliminary data.</text>
</comment>
<dbReference type="PROSITE" id="PS00170">
    <property type="entry name" value="CSA_PPIASE_1"/>
    <property type="match status" value="1"/>
</dbReference>
<dbReference type="InterPro" id="IPR000626">
    <property type="entry name" value="Ubiquitin-like_dom"/>
</dbReference>
<dbReference type="InterPro" id="IPR029071">
    <property type="entry name" value="Ubiquitin-like_domsf"/>
</dbReference>
<dbReference type="InterPro" id="IPR002130">
    <property type="entry name" value="Cyclophilin-type_PPIase_dom"/>
</dbReference>
<reference evidence="6 7" key="1">
    <citation type="journal article" date="2017" name="BMC Genomics">
        <title>Whole-genome assembly of Babesia ovata and comparative genomics between closely related pathogens.</title>
        <authorList>
            <person name="Yamagishi J."/>
            <person name="Asada M."/>
            <person name="Hakimi H."/>
            <person name="Tanaka T.Q."/>
            <person name="Sugimoto C."/>
            <person name="Kawazu S."/>
        </authorList>
    </citation>
    <scope>NUCLEOTIDE SEQUENCE [LARGE SCALE GENOMIC DNA]</scope>
    <source>
        <strain evidence="6 7">Miyake</strain>
    </source>
</reference>
<sequence>MSEVYCLEPPCRGRVILHTTEGELDIRLWSSQCPKAVRNFVQLCLEGYYNNCIFHRIIPQFMVQTGDPSGTGHGGESIYGEPFENEIMSRLKFRYRGLVGMANTGGKHSNGSQFFITLERADCLNGKYTLFGKVEGTTVYNLMKIGQVEVNPANDRPVNPPKIIRVEVLVNPFPDIQPRLVAFHVQQEDDEDSKPAEKEVVSVRKACLLSFGGDGDSDDGGAVPVKIARKAKSAHELLEDPKLSKQPVALRDVEEAAADATANAQDTDDNGQYEIANEQSESSADESDDRRREIEMLQTQLRSRKRGADTALKGHDGASYMTRKQMKLKGSKQNVMERFAAFTKRLGKLAKDPTLAAKEQQETDEDLADGSWFAGRKLQFSVDSVKILIKTLTGQRVPFDFEPGDTVAQVKRILQESEPGFELQQIRLIYSGKLGDVAASHSAAGRHLSDELTLKDYKVTPGSTIHMVLQLRGG</sequence>
<dbReference type="VEuPathDB" id="PiroplasmaDB:BOVATA_022370"/>
<dbReference type="PROSITE" id="PS50072">
    <property type="entry name" value="CSA_PPIASE_2"/>
    <property type="match status" value="1"/>
</dbReference>
<dbReference type="Pfam" id="PF00160">
    <property type="entry name" value="Pro_isomerase"/>
    <property type="match status" value="1"/>
</dbReference>
<dbReference type="GO" id="GO:0003755">
    <property type="term" value="F:peptidyl-prolyl cis-trans isomerase activity"/>
    <property type="evidence" value="ECO:0007669"/>
    <property type="project" value="InterPro"/>
</dbReference>
<feature type="domain" description="Ubiquitin-like" evidence="4">
    <location>
        <begin position="385"/>
        <end position="474"/>
    </location>
</feature>
<evidence type="ECO:0000313" key="7">
    <source>
        <dbReference type="Proteomes" id="UP000236319"/>
    </source>
</evidence>
<organism evidence="6 7">
    <name type="scientific">Babesia ovata</name>
    <dbReference type="NCBI Taxonomy" id="189622"/>
    <lineage>
        <taxon>Eukaryota</taxon>
        <taxon>Sar</taxon>
        <taxon>Alveolata</taxon>
        <taxon>Apicomplexa</taxon>
        <taxon>Aconoidasida</taxon>
        <taxon>Piroplasmida</taxon>
        <taxon>Babesiidae</taxon>
        <taxon>Babesia</taxon>
    </lineage>
</organism>
<dbReference type="Pfam" id="PF00240">
    <property type="entry name" value="ubiquitin"/>
    <property type="match status" value="2"/>
</dbReference>
<dbReference type="SUPFAM" id="SSF54236">
    <property type="entry name" value="Ubiquitin-like"/>
    <property type="match status" value="1"/>
</dbReference>
<dbReference type="OrthoDB" id="442970at2759"/>
<dbReference type="PRINTS" id="PR00153">
    <property type="entry name" value="CSAPPISMRASE"/>
</dbReference>
<dbReference type="SMART" id="SM00213">
    <property type="entry name" value="UBQ"/>
    <property type="match status" value="1"/>
</dbReference>
<dbReference type="Gene3D" id="2.40.100.10">
    <property type="entry name" value="Cyclophilin-like"/>
    <property type="match status" value="1"/>
</dbReference>
<gene>
    <name evidence="6" type="ORF">BOVATA_022370</name>
</gene>